<evidence type="ECO:0000256" key="11">
    <source>
        <dbReference type="PROSITE-ProRule" id="PRU00742"/>
    </source>
</evidence>
<sequence>MKVRLLGIPIEDGAGRMGCEMGPSAYRTAGIAQAIAELGHEVEDLGNVARGPLPAITLPHPHLRRLPEIAAWIATVTDAAHRASDGALPVFLGGDHALAAGTVPGIARRAAEDGRPLFVLWLDAHTDFHTLDTTRSGNLHGTPVAYFTGASGFHGCYPPLSHPVPPGNVAMVGIRSVDPAERRALGGSGITVHDMRAIDEHGVGALVWRFLERVAAADGRLHVSLDVDFLDPSIAPGVGTTVPGGATFREAHLIMEMLNDSGLVLSIDLVELNPFLDERGRTATLMVDLLASLMGRTVMDRPTRSFAA</sequence>
<feature type="binding site" evidence="10">
    <location>
        <position position="228"/>
    </location>
    <ligand>
        <name>Mn(2+)</name>
        <dbReference type="ChEBI" id="CHEBI:29035"/>
        <label>1</label>
    </ligand>
</feature>
<evidence type="ECO:0000256" key="1">
    <source>
        <dbReference type="ARBA" id="ARBA00005098"/>
    </source>
</evidence>
<feature type="binding site" evidence="10">
    <location>
        <position position="226"/>
    </location>
    <ligand>
        <name>Mn(2+)</name>
        <dbReference type="ChEBI" id="CHEBI:29035"/>
        <label>1</label>
    </ligand>
</feature>
<evidence type="ECO:0000256" key="5">
    <source>
        <dbReference type="ARBA" id="ARBA00022723"/>
    </source>
</evidence>
<comment type="catalytic activity">
    <reaction evidence="8 13">
        <text>L-arginine + H2O = urea + L-ornithine</text>
        <dbReference type="Rhea" id="RHEA:20569"/>
        <dbReference type="ChEBI" id="CHEBI:15377"/>
        <dbReference type="ChEBI" id="CHEBI:16199"/>
        <dbReference type="ChEBI" id="CHEBI:32682"/>
        <dbReference type="ChEBI" id="CHEBI:46911"/>
        <dbReference type="EC" id="3.5.3.1"/>
    </reaction>
</comment>
<dbReference type="GO" id="GO:0006525">
    <property type="term" value="P:arginine metabolic process"/>
    <property type="evidence" value="ECO:0007669"/>
    <property type="project" value="UniProtKB-KW"/>
</dbReference>
<protein>
    <recommendedName>
        <fullName evidence="3 9">Arginase</fullName>
        <ecNumber evidence="2 9">3.5.3.1</ecNumber>
    </recommendedName>
</protein>
<dbReference type="PRINTS" id="PR00116">
    <property type="entry name" value="ARGINASE"/>
</dbReference>
<comment type="similarity">
    <text evidence="11 12">Belongs to the arginase family.</text>
</comment>
<dbReference type="PANTHER" id="PTHR43782">
    <property type="entry name" value="ARGINASE"/>
    <property type="match status" value="1"/>
</dbReference>
<dbReference type="PIRSF" id="PIRSF036979">
    <property type="entry name" value="Arginase"/>
    <property type="match status" value="1"/>
</dbReference>
<keyword evidence="5 10" id="KW-0479">Metal-binding</keyword>
<evidence type="ECO:0000256" key="6">
    <source>
        <dbReference type="ARBA" id="ARBA00022801"/>
    </source>
</evidence>
<dbReference type="RefSeq" id="WP_288196854.1">
    <property type="nucleotide sequence ID" value="NZ_LT608334.1"/>
</dbReference>
<dbReference type="Gene3D" id="3.40.800.10">
    <property type="entry name" value="Ureohydrolase domain"/>
    <property type="match status" value="1"/>
</dbReference>
<dbReference type="PROSITE" id="PS51409">
    <property type="entry name" value="ARGINASE_2"/>
    <property type="match status" value="1"/>
</dbReference>
<feature type="binding site" evidence="10">
    <location>
        <position position="127"/>
    </location>
    <ligand>
        <name>Mn(2+)</name>
        <dbReference type="ChEBI" id="CHEBI:29035"/>
        <label>1</label>
    </ligand>
</feature>
<accession>A0A212LHD5</accession>
<evidence type="ECO:0000256" key="12">
    <source>
        <dbReference type="RuleBase" id="RU003684"/>
    </source>
</evidence>
<dbReference type="UniPathway" id="UPA00158">
    <property type="reaction ID" value="UER00270"/>
</dbReference>
<comment type="cofactor">
    <cofactor evidence="10 13">
        <name>Mn(2+)</name>
        <dbReference type="ChEBI" id="CHEBI:29035"/>
    </cofactor>
    <text evidence="10 13">Binds 2 manganese ions per subunit.</text>
</comment>
<dbReference type="GO" id="GO:0030145">
    <property type="term" value="F:manganese ion binding"/>
    <property type="evidence" value="ECO:0007669"/>
    <property type="project" value="TreeGrafter"/>
</dbReference>
<reference evidence="14" key="1">
    <citation type="submission" date="2016-08" db="EMBL/GenBank/DDBJ databases">
        <authorList>
            <person name="Seilhamer J.J."/>
        </authorList>
    </citation>
    <scope>NUCLEOTIDE SEQUENCE</scope>
    <source>
        <strain evidence="14">86</strain>
    </source>
</reference>
<dbReference type="InterPro" id="IPR014033">
    <property type="entry name" value="Arginase"/>
</dbReference>
<keyword evidence="7 10" id="KW-0464">Manganese</keyword>
<evidence type="ECO:0000256" key="7">
    <source>
        <dbReference type="ARBA" id="ARBA00023211"/>
    </source>
</evidence>
<dbReference type="Pfam" id="PF00491">
    <property type="entry name" value="Arginase"/>
    <property type="match status" value="1"/>
</dbReference>
<feature type="binding site" evidence="10">
    <location>
        <position position="96"/>
    </location>
    <ligand>
        <name>Mn(2+)</name>
        <dbReference type="ChEBI" id="CHEBI:29035"/>
        <label>1</label>
    </ligand>
</feature>
<dbReference type="SUPFAM" id="SSF52768">
    <property type="entry name" value="Arginase/deacetylase"/>
    <property type="match status" value="1"/>
</dbReference>
<proteinExistence type="inferred from homology"/>
<feature type="binding site" evidence="10">
    <location>
        <position position="123"/>
    </location>
    <ligand>
        <name>Mn(2+)</name>
        <dbReference type="ChEBI" id="CHEBI:29035"/>
        <label>1</label>
    </ligand>
</feature>
<dbReference type="InterPro" id="IPR020855">
    <property type="entry name" value="Ureohydrolase_Mn_BS"/>
</dbReference>
<feature type="binding site" evidence="10">
    <location>
        <position position="125"/>
    </location>
    <ligand>
        <name>Mn(2+)</name>
        <dbReference type="ChEBI" id="CHEBI:29035"/>
        <label>1</label>
    </ligand>
</feature>
<gene>
    <name evidence="14" type="primary">arcB</name>
    <name evidence="14" type="ORF">KL86PLE_40594</name>
</gene>
<dbReference type="EMBL" id="FMJD01000008">
    <property type="protein sequence ID" value="SCM76789.1"/>
    <property type="molecule type" value="Genomic_DNA"/>
</dbReference>
<name>A0A212LHD5_9HYPH</name>
<dbReference type="GO" id="GO:0000050">
    <property type="term" value="P:urea cycle"/>
    <property type="evidence" value="ECO:0007669"/>
    <property type="project" value="UniProtKB-UniPathway"/>
</dbReference>
<comment type="pathway">
    <text evidence="1">Nitrogen metabolism; urea cycle; L-ornithine and urea from L-arginine: step 1/1.</text>
</comment>
<dbReference type="InterPro" id="IPR006035">
    <property type="entry name" value="Ureohydrolase"/>
</dbReference>
<keyword evidence="4 13" id="KW-0056">Arginine metabolism</keyword>
<dbReference type="GO" id="GO:0005737">
    <property type="term" value="C:cytoplasm"/>
    <property type="evidence" value="ECO:0007669"/>
    <property type="project" value="TreeGrafter"/>
</dbReference>
<organism evidence="14">
    <name type="scientific">uncultured Pleomorphomonas sp</name>
    <dbReference type="NCBI Taxonomy" id="442121"/>
    <lineage>
        <taxon>Bacteria</taxon>
        <taxon>Pseudomonadati</taxon>
        <taxon>Pseudomonadota</taxon>
        <taxon>Alphaproteobacteria</taxon>
        <taxon>Hyphomicrobiales</taxon>
        <taxon>Pleomorphomonadaceae</taxon>
        <taxon>Pleomorphomonas</taxon>
        <taxon>environmental samples</taxon>
    </lineage>
</organism>
<evidence type="ECO:0000313" key="14">
    <source>
        <dbReference type="EMBL" id="SCM76789.1"/>
    </source>
</evidence>
<keyword evidence="6 12" id="KW-0378">Hydrolase</keyword>
<evidence type="ECO:0000256" key="2">
    <source>
        <dbReference type="ARBA" id="ARBA00012168"/>
    </source>
</evidence>
<dbReference type="EC" id="3.5.3.1" evidence="2 9"/>
<dbReference type="PANTHER" id="PTHR43782:SF3">
    <property type="entry name" value="ARGINASE"/>
    <property type="match status" value="1"/>
</dbReference>
<dbReference type="AlphaFoldDB" id="A0A212LHD5"/>
<evidence type="ECO:0000256" key="10">
    <source>
        <dbReference type="PIRSR" id="PIRSR036979-1"/>
    </source>
</evidence>
<evidence type="ECO:0000256" key="8">
    <source>
        <dbReference type="ARBA" id="ARBA00047391"/>
    </source>
</evidence>
<dbReference type="NCBIfam" id="TIGR01229">
    <property type="entry name" value="rocF_arginase"/>
    <property type="match status" value="1"/>
</dbReference>
<dbReference type="GO" id="GO:0004053">
    <property type="term" value="F:arginase activity"/>
    <property type="evidence" value="ECO:0007669"/>
    <property type="project" value="UniProtKB-UniRule"/>
</dbReference>
<evidence type="ECO:0000256" key="9">
    <source>
        <dbReference type="NCBIfam" id="TIGR01229"/>
    </source>
</evidence>
<dbReference type="CDD" id="cd09989">
    <property type="entry name" value="Arginase"/>
    <property type="match status" value="1"/>
</dbReference>
<evidence type="ECO:0000256" key="4">
    <source>
        <dbReference type="ARBA" id="ARBA00022503"/>
    </source>
</evidence>
<evidence type="ECO:0000256" key="13">
    <source>
        <dbReference type="RuleBase" id="RU361159"/>
    </source>
</evidence>
<dbReference type="InterPro" id="IPR023696">
    <property type="entry name" value="Ureohydrolase_dom_sf"/>
</dbReference>
<evidence type="ECO:0000256" key="3">
    <source>
        <dbReference type="ARBA" id="ARBA00018123"/>
    </source>
</evidence>
<dbReference type="PROSITE" id="PS01053">
    <property type="entry name" value="ARGINASE_1"/>
    <property type="match status" value="1"/>
</dbReference>
<dbReference type="FunFam" id="3.40.800.10:FF:000012">
    <property type="entry name" value="Arginase"/>
    <property type="match status" value="1"/>
</dbReference>